<keyword evidence="3" id="KW-1185">Reference proteome</keyword>
<feature type="domain" description="Clr5" evidence="1">
    <location>
        <begin position="9"/>
        <end position="47"/>
    </location>
</feature>
<dbReference type="Proteomes" id="UP000184609">
    <property type="component" value="Unassembled WGS sequence"/>
</dbReference>
<organism evidence="2 3">
    <name type="scientific">Algoriphagus zhangzhouensis</name>
    <dbReference type="NCBI Taxonomy" id="1073327"/>
    <lineage>
        <taxon>Bacteria</taxon>
        <taxon>Pseudomonadati</taxon>
        <taxon>Bacteroidota</taxon>
        <taxon>Cytophagia</taxon>
        <taxon>Cytophagales</taxon>
        <taxon>Cyclobacteriaceae</taxon>
        <taxon>Algoriphagus</taxon>
    </lineage>
</organism>
<dbReference type="InterPro" id="IPR025676">
    <property type="entry name" value="Clr5_dom"/>
</dbReference>
<protein>
    <submittedName>
        <fullName evidence="2">Clr5 domain-containing protein</fullName>
    </submittedName>
</protein>
<proteinExistence type="predicted"/>
<dbReference type="RefSeq" id="WP_083586475.1">
    <property type="nucleotide sequence ID" value="NZ_FRXN01000004.1"/>
</dbReference>
<dbReference type="OrthoDB" id="827416at2"/>
<dbReference type="EMBL" id="FRXN01000004">
    <property type="protein sequence ID" value="SHO63852.1"/>
    <property type="molecule type" value="Genomic_DNA"/>
</dbReference>
<evidence type="ECO:0000259" key="1">
    <source>
        <dbReference type="Pfam" id="PF14420"/>
    </source>
</evidence>
<evidence type="ECO:0000313" key="2">
    <source>
        <dbReference type="EMBL" id="SHO63852.1"/>
    </source>
</evidence>
<name>A0A1M7ZG86_9BACT</name>
<gene>
    <name evidence="2" type="ORF">SAMN04488108_3017</name>
</gene>
<dbReference type="Pfam" id="PF14420">
    <property type="entry name" value="Clr5"/>
    <property type="match status" value="1"/>
</dbReference>
<reference evidence="3" key="1">
    <citation type="submission" date="2016-12" db="EMBL/GenBank/DDBJ databases">
        <authorList>
            <person name="Varghese N."/>
            <person name="Submissions S."/>
        </authorList>
    </citation>
    <scope>NUCLEOTIDE SEQUENCE [LARGE SCALE GENOMIC DNA]</scope>
    <source>
        <strain evidence="3">DSM 25035</strain>
    </source>
</reference>
<evidence type="ECO:0000313" key="3">
    <source>
        <dbReference type="Proteomes" id="UP000184609"/>
    </source>
</evidence>
<accession>A0A1M7ZG86</accession>
<dbReference type="AlphaFoldDB" id="A0A1M7ZG86"/>
<sequence>MDSGVINSAIKKLCLTEGKSLKEVIQYLKLKYKIDADEAVLQKRLEKIVTNEKAVA</sequence>